<sequence>MGQMNALLSPASNVSSDLDTPVDRGWPDEERKRISEQLNKRLDPRMRPSQQDLELRNVVPPNVFTDEVMMYLFTYTHYYYYYYYYYYYFLELQKKMSNLKTKVGFSGKPYQSTSSGQFNSEMADLLKYKEWYDTHVVLPSNEERKNDNSNNNTLLHINVNESKYDADHSENEDGRGGSNGNNNGNATPSNRQKKKNIAKERPKREVEASTDWNGSWHNEALSERWLHPYDVAEKEKKSHFLTVEEKLKHKLELKTQPTPLELYQRGVLVEPSLSDPVCSLLLFVFVVI</sequence>
<keyword evidence="2" id="KW-1133">Transmembrane helix</keyword>
<evidence type="ECO:0000256" key="1">
    <source>
        <dbReference type="SAM" id="MobiDB-lite"/>
    </source>
</evidence>
<evidence type="ECO:0000256" key="2">
    <source>
        <dbReference type="SAM" id="Phobius"/>
    </source>
</evidence>
<feature type="region of interest" description="Disordered" evidence="1">
    <location>
        <begin position="165"/>
        <end position="211"/>
    </location>
</feature>
<feature type="region of interest" description="Disordered" evidence="1">
    <location>
        <begin position="1"/>
        <end position="30"/>
    </location>
</feature>
<reference evidence="3 4" key="1">
    <citation type="journal article" date="2013" name="Curr. Biol.">
        <title>The Genome of the Foraminiferan Reticulomyxa filosa.</title>
        <authorList>
            <person name="Glockner G."/>
            <person name="Hulsmann N."/>
            <person name="Schleicher M."/>
            <person name="Noegel A.A."/>
            <person name="Eichinger L."/>
            <person name="Gallinger C."/>
            <person name="Pawlowski J."/>
            <person name="Sierra R."/>
            <person name="Euteneuer U."/>
            <person name="Pillet L."/>
            <person name="Moustafa A."/>
            <person name="Platzer M."/>
            <person name="Groth M."/>
            <person name="Szafranski K."/>
            <person name="Schliwa M."/>
        </authorList>
    </citation>
    <scope>NUCLEOTIDE SEQUENCE [LARGE SCALE GENOMIC DNA]</scope>
</reference>
<organism evidence="3 4">
    <name type="scientific">Reticulomyxa filosa</name>
    <dbReference type="NCBI Taxonomy" id="46433"/>
    <lineage>
        <taxon>Eukaryota</taxon>
        <taxon>Sar</taxon>
        <taxon>Rhizaria</taxon>
        <taxon>Retaria</taxon>
        <taxon>Foraminifera</taxon>
        <taxon>Monothalamids</taxon>
        <taxon>Reticulomyxidae</taxon>
        <taxon>Reticulomyxa</taxon>
    </lineage>
</organism>
<feature type="compositionally biased region" description="Basic and acidic residues" evidence="1">
    <location>
        <begin position="21"/>
        <end position="30"/>
    </location>
</feature>
<feature type="transmembrane region" description="Helical" evidence="2">
    <location>
        <begin position="68"/>
        <end position="90"/>
    </location>
</feature>
<name>X6MAR5_RETFI</name>
<gene>
    <name evidence="3" type="ORF">RFI_27248</name>
</gene>
<proteinExistence type="predicted"/>
<evidence type="ECO:0000313" key="3">
    <source>
        <dbReference type="EMBL" id="ETO10130.1"/>
    </source>
</evidence>
<keyword evidence="4" id="KW-1185">Reference proteome</keyword>
<comment type="caution">
    <text evidence="3">The sequence shown here is derived from an EMBL/GenBank/DDBJ whole genome shotgun (WGS) entry which is preliminary data.</text>
</comment>
<keyword evidence="2" id="KW-0812">Transmembrane</keyword>
<feature type="compositionally biased region" description="Basic and acidic residues" evidence="1">
    <location>
        <begin position="165"/>
        <end position="175"/>
    </location>
</feature>
<accession>X6MAR5</accession>
<evidence type="ECO:0000313" key="4">
    <source>
        <dbReference type="Proteomes" id="UP000023152"/>
    </source>
</evidence>
<dbReference type="EMBL" id="ASPP01023639">
    <property type="protein sequence ID" value="ETO10130.1"/>
    <property type="molecule type" value="Genomic_DNA"/>
</dbReference>
<dbReference type="Proteomes" id="UP000023152">
    <property type="component" value="Unassembled WGS sequence"/>
</dbReference>
<keyword evidence="2" id="KW-0472">Membrane</keyword>
<dbReference type="AlphaFoldDB" id="X6MAR5"/>
<feature type="compositionally biased region" description="Basic and acidic residues" evidence="1">
    <location>
        <begin position="197"/>
        <end position="207"/>
    </location>
</feature>
<protein>
    <submittedName>
        <fullName evidence="3">Uncharacterized protein</fullName>
    </submittedName>
</protein>